<dbReference type="Gene3D" id="1.10.10.10">
    <property type="entry name" value="Winged helix-like DNA-binding domain superfamily/Winged helix DNA-binding domain"/>
    <property type="match status" value="1"/>
</dbReference>
<dbReference type="Pfam" id="PF03861">
    <property type="entry name" value="ANTAR"/>
    <property type="match status" value="1"/>
</dbReference>
<dbReference type="EMBL" id="JAOQKC010000020">
    <property type="protein sequence ID" value="MCU6697832.1"/>
    <property type="molecule type" value="Genomic_DNA"/>
</dbReference>
<proteinExistence type="predicted"/>
<accession>A0ABT2RZS1</accession>
<dbReference type="InterPro" id="IPR011006">
    <property type="entry name" value="CheY-like_superfamily"/>
</dbReference>
<dbReference type="InterPro" id="IPR036388">
    <property type="entry name" value="WH-like_DNA-bd_sf"/>
</dbReference>
<dbReference type="SUPFAM" id="SSF52172">
    <property type="entry name" value="CheY-like"/>
    <property type="match status" value="1"/>
</dbReference>
<comment type="caution">
    <text evidence="2">The sequence shown here is derived from an EMBL/GenBank/DDBJ whole genome shotgun (WGS) entry which is preliminary data.</text>
</comment>
<protein>
    <submittedName>
        <fullName evidence="2">ANTAR domain-containing protein</fullName>
    </submittedName>
</protein>
<reference evidence="2 3" key="1">
    <citation type="journal article" date="2021" name="ISME Commun">
        <title>Automated analysis of genomic sequences facilitates high-throughput and comprehensive description of bacteria.</title>
        <authorList>
            <person name="Hitch T.C.A."/>
        </authorList>
    </citation>
    <scope>NUCLEOTIDE SEQUENCE [LARGE SCALE GENOMIC DNA]</scope>
    <source>
        <strain evidence="2 3">Sanger_04</strain>
    </source>
</reference>
<dbReference type="PIRSF" id="PIRSF036382">
    <property type="entry name" value="RR_antiterm"/>
    <property type="match status" value="1"/>
</dbReference>
<dbReference type="SMART" id="SM01012">
    <property type="entry name" value="ANTAR"/>
    <property type="match status" value="1"/>
</dbReference>
<dbReference type="InterPro" id="IPR008327">
    <property type="entry name" value="Sig_transdc_resp-reg_antiterm"/>
</dbReference>
<sequence length="182" mass="20339">MTNVIVLFPKIEDAKNIRNLLVRHGFRVSAVCTTGAQALASANGLGDGVLVCGYKYPDMMYTELANCLPTHFEMLLMASQRVLSEGVGSGIMSVAMPLKVQDLLNTLEMMVANAERRRKKRKTMPKVRSDEDRKVLDEAKALLMERNGMTEEEAHRYIQKCSMDSGTNLVETAEMVLSMMKF</sequence>
<evidence type="ECO:0000313" key="2">
    <source>
        <dbReference type="EMBL" id="MCU6697832.1"/>
    </source>
</evidence>
<dbReference type="RefSeq" id="WP_158364576.1">
    <property type="nucleotide sequence ID" value="NZ_JAOQKC010000020.1"/>
</dbReference>
<dbReference type="Proteomes" id="UP001652461">
    <property type="component" value="Unassembled WGS sequence"/>
</dbReference>
<gene>
    <name evidence="2" type="ORF">OCV63_13150</name>
</gene>
<organism evidence="2 3">
    <name type="scientific">Laedolimicola ammoniilytica</name>
    <dbReference type="NCBI Taxonomy" id="2981771"/>
    <lineage>
        <taxon>Bacteria</taxon>
        <taxon>Bacillati</taxon>
        <taxon>Bacillota</taxon>
        <taxon>Clostridia</taxon>
        <taxon>Lachnospirales</taxon>
        <taxon>Lachnospiraceae</taxon>
        <taxon>Laedolimicola</taxon>
    </lineage>
</organism>
<keyword evidence="3" id="KW-1185">Reference proteome</keyword>
<dbReference type="InterPro" id="IPR005561">
    <property type="entry name" value="ANTAR"/>
</dbReference>
<evidence type="ECO:0000259" key="1">
    <source>
        <dbReference type="PROSITE" id="PS50921"/>
    </source>
</evidence>
<name>A0ABT2RZS1_9FIRM</name>
<dbReference type="PROSITE" id="PS50921">
    <property type="entry name" value="ANTAR"/>
    <property type="match status" value="1"/>
</dbReference>
<feature type="domain" description="ANTAR" evidence="1">
    <location>
        <begin position="116"/>
        <end position="177"/>
    </location>
</feature>
<evidence type="ECO:0000313" key="3">
    <source>
        <dbReference type="Proteomes" id="UP001652461"/>
    </source>
</evidence>